<dbReference type="Pfam" id="PF05199">
    <property type="entry name" value="GMC_oxred_C"/>
    <property type="match status" value="1"/>
</dbReference>
<evidence type="ECO:0000256" key="1">
    <source>
        <dbReference type="ARBA" id="ARBA00001974"/>
    </source>
</evidence>
<feature type="compositionally biased region" description="Basic and acidic residues" evidence="5">
    <location>
        <begin position="178"/>
        <end position="189"/>
    </location>
</feature>
<dbReference type="Proteomes" id="UP001530377">
    <property type="component" value="Unassembled WGS sequence"/>
</dbReference>
<keyword evidence="8" id="KW-1185">Reference proteome</keyword>
<dbReference type="Pfam" id="PF00732">
    <property type="entry name" value="GMC_oxred_N"/>
    <property type="match status" value="1"/>
</dbReference>
<dbReference type="InterPro" id="IPR000172">
    <property type="entry name" value="GMC_OxRdtase_N"/>
</dbReference>
<feature type="region of interest" description="Disordered" evidence="5">
    <location>
        <begin position="620"/>
        <end position="643"/>
    </location>
</feature>
<dbReference type="AlphaFoldDB" id="A0ABD3RCL9"/>
<comment type="caution">
    <text evidence="7">The sequence shown here is derived from an EMBL/GenBank/DDBJ whole genome shotgun (WGS) entry which is preliminary data.</text>
</comment>
<dbReference type="Gene3D" id="3.50.50.60">
    <property type="entry name" value="FAD/NAD(P)-binding domain"/>
    <property type="match status" value="2"/>
</dbReference>
<feature type="domain" description="Glucose-methanol-choline oxidoreductase N-terminal" evidence="6">
    <location>
        <begin position="379"/>
        <end position="393"/>
    </location>
</feature>
<sequence>MNDEGGPFDIIIVGAGPSAAGLLRGLLQRSLAHDKDGIRIAILERGGGGGSTTTGSNEGRDEGVGVDGGRGGKRSRFDHPHPSTECLSRWFEASHYSSTITDYVVCRRHDDGDVATTPPQSPTVLHATVPNRSTNYRVMDVPTGRGWGGSTNVNAGLVMEPIWSSMSSFSEGGASHHGRNDDREEKEEQGGGDFDAPSWPGMWRGGEALRSAVREVRSALVIDEEGEEEERCGADPCCQNELGEGYLEFLPVIISTSTSSSFDSRIAKQTNDFVNSIKGEMEEVVAAGKAEHGTSSRSYRLNYFAALVEPLLRLHPKLEDRVVFMPGTRAERIMLDRSGRAWGVECLLPTDGVHRIRQVDARVSRKVLLSRGEIVLCAGSIGSPALLLASGVGHEDDLREAGIVPWYECRTNPPEDAPSSSSSSFHRTLPVGRNLRDHVLLPRVFVSNDRPHLRRWTSSCNSIQATTTIDLPVYAFACGSSSTKTRDRRARIQFQLADGGMMDHMIPHFAAAAMRRMSRSSSRSSWLLSSSWSLWSSWSSWSSSSSSTVDDQPGMSSSARWWQSYYYYYPLRSLLRLLIRLSPFRNAARQRISAINVCLMNPRSVGRVTVVCRRDNDDDVNDEEFQDRKGQSSDPNTVPTRECHSRSFPTRLSNCRVIIDPGYLTDPWDVDALWAGFCVSSEIKRRMFGGCTEILPGHHMAVVSSLVSSATSLIGWLMSHFWHGKLAEMKERRRRRSDRPSWFSVYVAEFANPFYHWCGSCAMGEDAIEDADAAGQHVSETTGRDESIHSGDCALTFVVDERLRVRGTVGLRVCDASVFPACISAPTALTCAALGHAASAFILDSDQEVGQANAA</sequence>
<dbReference type="PANTHER" id="PTHR11552">
    <property type="entry name" value="GLUCOSE-METHANOL-CHOLINE GMC OXIDOREDUCTASE"/>
    <property type="match status" value="1"/>
</dbReference>
<feature type="region of interest" description="Disordered" evidence="5">
    <location>
        <begin position="168"/>
        <end position="202"/>
    </location>
</feature>
<dbReference type="SUPFAM" id="SSF51905">
    <property type="entry name" value="FAD/NAD(P)-binding domain"/>
    <property type="match status" value="1"/>
</dbReference>
<evidence type="ECO:0000256" key="3">
    <source>
        <dbReference type="ARBA" id="ARBA00022630"/>
    </source>
</evidence>
<comment type="similarity">
    <text evidence="2">Belongs to the GMC oxidoreductase family.</text>
</comment>
<dbReference type="InterPro" id="IPR012132">
    <property type="entry name" value="GMC_OxRdtase"/>
</dbReference>
<evidence type="ECO:0000256" key="2">
    <source>
        <dbReference type="ARBA" id="ARBA00010790"/>
    </source>
</evidence>
<organism evidence="7 8">
    <name type="scientific">Cyclostephanos tholiformis</name>
    <dbReference type="NCBI Taxonomy" id="382380"/>
    <lineage>
        <taxon>Eukaryota</taxon>
        <taxon>Sar</taxon>
        <taxon>Stramenopiles</taxon>
        <taxon>Ochrophyta</taxon>
        <taxon>Bacillariophyta</taxon>
        <taxon>Coscinodiscophyceae</taxon>
        <taxon>Thalassiosirophycidae</taxon>
        <taxon>Stephanodiscales</taxon>
        <taxon>Stephanodiscaceae</taxon>
        <taxon>Cyclostephanos</taxon>
    </lineage>
</organism>
<evidence type="ECO:0000313" key="8">
    <source>
        <dbReference type="Proteomes" id="UP001530377"/>
    </source>
</evidence>
<feature type="region of interest" description="Disordered" evidence="5">
    <location>
        <begin position="45"/>
        <end position="81"/>
    </location>
</feature>
<accession>A0ABD3RCL9</accession>
<keyword evidence="4" id="KW-0274">FAD</keyword>
<reference evidence="7 8" key="1">
    <citation type="submission" date="2024-10" db="EMBL/GenBank/DDBJ databases">
        <title>Updated reference genomes for cyclostephanoid diatoms.</title>
        <authorList>
            <person name="Roberts W.R."/>
            <person name="Alverson A.J."/>
        </authorList>
    </citation>
    <scope>NUCLEOTIDE SEQUENCE [LARGE SCALE GENOMIC DNA]</scope>
    <source>
        <strain evidence="7 8">AJA228-03</strain>
    </source>
</reference>
<protein>
    <recommendedName>
        <fullName evidence="6">Glucose-methanol-choline oxidoreductase N-terminal domain-containing protein</fullName>
    </recommendedName>
</protein>
<evidence type="ECO:0000256" key="4">
    <source>
        <dbReference type="ARBA" id="ARBA00022827"/>
    </source>
</evidence>
<dbReference type="PANTHER" id="PTHR11552:SF147">
    <property type="entry name" value="CHOLINE DEHYDROGENASE, MITOCHONDRIAL"/>
    <property type="match status" value="1"/>
</dbReference>
<comment type="cofactor">
    <cofactor evidence="1">
        <name>FAD</name>
        <dbReference type="ChEBI" id="CHEBI:57692"/>
    </cofactor>
</comment>
<dbReference type="InterPro" id="IPR036188">
    <property type="entry name" value="FAD/NAD-bd_sf"/>
</dbReference>
<name>A0ABD3RCL9_9STRA</name>
<evidence type="ECO:0000313" key="7">
    <source>
        <dbReference type="EMBL" id="KAL3810755.1"/>
    </source>
</evidence>
<gene>
    <name evidence="7" type="ORF">ACHAXA_001155</name>
</gene>
<evidence type="ECO:0000256" key="5">
    <source>
        <dbReference type="SAM" id="MobiDB-lite"/>
    </source>
</evidence>
<dbReference type="PROSITE" id="PS00624">
    <property type="entry name" value="GMC_OXRED_2"/>
    <property type="match status" value="1"/>
</dbReference>
<keyword evidence="3" id="KW-0285">Flavoprotein</keyword>
<dbReference type="EMBL" id="JALLPB020000306">
    <property type="protein sequence ID" value="KAL3810755.1"/>
    <property type="molecule type" value="Genomic_DNA"/>
</dbReference>
<proteinExistence type="inferred from homology"/>
<evidence type="ECO:0000259" key="6">
    <source>
        <dbReference type="PROSITE" id="PS00624"/>
    </source>
</evidence>
<dbReference type="InterPro" id="IPR007867">
    <property type="entry name" value="GMC_OxRtase_C"/>
</dbReference>